<comment type="caution">
    <text evidence="7">The sequence shown here is derived from an EMBL/GenBank/DDBJ whole genome shotgun (WGS) entry which is preliminary data.</text>
</comment>
<sequence length="253" mass="27905">MPFLTLLKREVFRYIKNPIVTVAPPIISQILYILVFGLVLGPRIGEVGNFSYINFMFPGLIMMALLMNSFMNPSWSIYAGRHFGWIEPILSSPLSYLQIATGYILGGVLRGLFVGVILLGGAFLIPGVQALYAVHFVVIYFLVVAFLASSLGCIVGLWAQKFDHIALVMNFALFPLVFLGGVFYSLKMIEGISSLEIIVRLNPVTHMINGLRYGMIGLSDINLAPGLLFLPLLALGLFAISIKLIQNGYNLRD</sequence>
<proteinExistence type="predicted"/>
<feature type="transmembrane region" description="Helical" evidence="5">
    <location>
        <begin position="52"/>
        <end position="71"/>
    </location>
</feature>
<dbReference type="Proteomes" id="UP000070341">
    <property type="component" value="Unassembled WGS sequence"/>
</dbReference>
<feature type="domain" description="ABC transmembrane type-2" evidence="6">
    <location>
        <begin position="16"/>
        <end position="248"/>
    </location>
</feature>
<dbReference type="PANTHER" id="PTHR43332:SF2">
    <property type="entry name" value="INNER MEMBRANE TRANSPORT PERMEASE YADH"/>
    <property type="match status" value="1"/>
</dbReference>
<evidence type="ECO:0000313" key="8">
    <source>
        <dbReference type="Proteomes" id="UP000070341"/>
    </source>
</evidence>
<feature type="transmembrane region" description="Helical" evidence="5">
    <location>
        <begin position="165"/>
        <end position="186"/>
    </location>
</feature>
<evidence type="ECO:0000259" key="6">
    <source>
        <dbReference type="PROSITE" id="PS51012"/>
    </source>
</evidence>
<feature type="transmembrane region" description="Helical" evidence="5">
    <location>
        <begin position="138"/>
        <end position="158"/>
    </location>
</feature>
<evidence type="ECO:0000256" key="3">
    <source>
        <dbReference type="ARBA" id="ARBA00022989"/>
    </source>
</evidence>
<dbReference type="InterPro" id="IPR052522">
    <property type="entry name" value="ABC-2_transport_permease"/>
</dbReference>
<feature type="transmembrane region" description="Helical" evidence="5">
    <location>
        <begin position="20"/>
        <end position="40"/>
    </location>
</feature>
<dbReference type="InterPro" id="IPR000412">
    <property type="entry name" value="ABC_2_transport"/>
</dbReference>
<dbReference type="InterPro" id="IPR013525">
    <property type="entry name" value="ABC2_TM"/>
</dbReference>
<evidence type="ECO:0000256" key="1">
    <source>
        <dbReference type="ARBA" id="ARBA00004141"/>
    </source>
</evidence>
<accession>A0A133V095</accession>
<organism evidence="7 8">
    <name type="scientific">candidate division MSBL1 archaeon SCGC-AAA259M10</name>
    <dbReference type="NCBI Taxonomy" id="1698270"/>
    <lineage>
        <taxon>Archaea</taxon>
        <taxon>Methanobacteriati</taxon>
        <taxon>Methanobacteriota</taxon>
        <taxon>candidate division MSBL1</taxon>
    </lineage>
</organism>
<evidence type="ECO:0000256" key="2">
    <source>
        <dbReference type="ARBA" id="ARBA00022692"/>
    </source>
</evidence>
<gene>
    <name evidence="7" type="ORF">AKJ40_02300</name>
</gene>
<evidence type="ECO:0000313" key="7">
    <source>
        <dbReference type="EMBL" id="KXA99861.1"/>
    </source>
</evidence>
<evidence type="ECO:0000256" key="4">
    <source>
        <dbReference type="ARBA" id="ARBA00023136"/>
    </source>
</evidence>
<feature type="transmembrane region" description="Helical" evidence="5">
    <location>
        <begin position="112"/>
        <end position="132"/>
    </location>
</feature>
<keyword evidence="2 5" id="KW-0812">Transmembrane</keyword>
<dbReference type="GO" id="GO:0140359">
    <property type="term" value="F:ABC-type transporter activity"/>
    <property type="evidence" value="ECO:0007669"/>
    <property type="project" value="InterPro"/>
</dbReference>
<dbReference type="AlphaFoldDB" id="A0A133V095"/>
<protein>
    <recommendedName>
        <fullName evidence="6">ABC transmembrane type-2 domain-containing protein</fullName>
    </recommendedName>
</protein>
<dbReference type="PIRSF" id="PIRSF006648">
    <property type="entry name" value="DrrB"/>
    <property type="match status" value="1"/>
</dbReference>
<dbReference type="InterPro" id="IPR047817">
    <property type="entry name" value="ABC2_TM_bact-type"/>
</dbReference>
<dbReference type="GO" id="GO:0043190">
    <property type="term" value="C:ATP-binding cassette (ABC) transporter complex"/>
    <property type="evidence" value="ECO:0007669"/>
    <property type="project" value="InterPro"/>
</dbReference>
<keyword evidence="3 5" id="KW-1133">Transmembrane helix</keyword>
<keyword evidence="8" id="KW-1185">Reference proteome</keyword>
<name>A0A133V095_9EURY</name>
<evidence type="ECO:0000256" key="5">
    <source>
        <dbReference type="SAM" id="Phobius"/>
    </source>
</evidence>
<keyword evidence="4 5" id="KW-0472">Membrane</keyword>
<comment type="subcellular location">
    <subcellularLocation>
        <location evidence="1">Membrane</location>
        <topology evidence="1">Multi-pass membrane protein</topology>
    </subcellularLocation>
</comment>
<dbReference type="PROSITE" id="PS51012">
    <property type="entry name" value="ABC_TM2"/>
    <property type="match status" value="1"/>
</dbReference>
<dbReference type="Pfam" id="PF01061">
    <property type="entry name" value="ABC2_membrane"/>
    <property type="match status" value="1"/>
</dbReference>
<dbReference type="EMBL" id="LHXU01000028">
    <property type="protein sequence ID" value="KXA99861.1"/>
    <property type="molecule type" value="Genomic_DNA"/>
</dbReference>
<feature type="transmembrane region" description="Helical" evidence="5">
    <location>
        <begin position="83"/>
        <end position="105"/>
    </location>
</feature>
<feature type="transmembrane region" description="Helical" evidence="5">
    <location>
        <begin position="223"/>
        <end position="245"/>
    </location>
</feature>
<reference evidence="7 8" key="1">
    <citation type="journal article" date="2016" name="Sci. Rep.">
        <title>Metabolic traits of an uncultured archaeal lineage -MSBL1- from brine pools of the Red Sea.</title>
        <authorList>
            <person name="Mwirichia R."/>
            <person name="Alam I."/>
            <person name="Rashid M."/>
            <person name="Vinu M."/>
            <person name="Ba-Alawi W."/>
            <person name="Anthony Kamau A."/>
            <person name="Kamanda Ngugi D."/>
            <person name="Goker M."/>
            <person name="Klenk H.P."/>
            <person name="Bajic V."/>
            <person name="Stingl U."/>
        </authorList>
    </citation>
    <scope>NUCLEOTIDE SEQUENCE [LARGE SCALE GENOMIC DNA]</scope>
    <source>
        <strain evidence="7">SCGC-AAA259M10</strain>
    </source>
</reference>
<dbReference type="PANTHER" id="PTHR43332">
    <property type="entry name" value="INNER MEMBRANE TRANSPORT PERMEASE YADH-RELATED"/>
    <property type="match status" value="1"/>
</dbReference>